<gene>
    <name evidence="1" type="ORF">NPIL_604381</name>
</gene>
<evidence type="ECO:0000313" key="2">
    <source>
        <dbReference type="Proteomes" id="UP000887013"/>
    </source>
</evidence>
<evidence type="ECO:0000313" key="1">
    <source>
        <dbReference type="EMBL" id="GFS78566.1"/>
    </source>
</evidence>
<reference evidence="1" key="1">
    <citation type="submission" date="2020-08" db="EMBL/GenBank/DDBJ databases">
        <title>Multicomponent nature underlies the extraordinary mechanical properties of spider dragline silk.</title>
        <authorList>
            <person name="Kono N."/>
            <person name="Nakamura H."/>
            <person name="Mori M."/>
            <person name="Yoshida Y."/>
            <person name="Ohtoshi R."/>
            <person name="Malay A.D."/>
            <person name="Moran D.A.P."/>
            <person name="Tomita M."/>
            <person name="Numata K."/>
            <person name="Arakawa K."/>
        </authorList>
    </citation>
    <scope>NUCLEOTIDE SEQUENCE</scope>
</reference>
<dbReference type="Proteomes" id="UP000887013">
    <property type="component" value="Unassembled WGS sequence"/>
</dbReference>
<keyword evidence="2" id="KW-1185">Reference proteome</keyword>
<dbReference type="AlphaFoldDB" id="A0A8X6T483"/>
<protein>
    <submittedName>
        <fullName evidence="1">Uncharacterized protein</fullName>
    </submittedName>
</protein>
<dbReference type="OrthoDB" id="10271147at2759"/>
<name>A0A8X6T483_NEPPI</name>
<comment type="caution">
    <text evidence="1">The sequence shown here is derived from an EMBL/GenBank/DDBJ whole genome shotgun (WGS) entry which is preliminary data.</text>
</comment>
<proteinExistence type="predicted"/>
<organism evidence="1 2">
    <name type="scientific">Nephila pilipes</name>
    <name type="common">Giant wood spider</name>
    <name type="synonym">Nephila maculata</name>
    <dbReference type="NCBI Taxonomy" id="299642"/>
    <lineage>
        <taxon>Eukaryota</taxon>
        <taxon>Metazoa</taxon>
        <taxon>Ecdysozoa</taxon>
        <taxon>Arthropoda</taxon>
        <taxon>Chelicerata</taxon>
        <taxon>Arachnida</taxon>
        <taxon>Araneae</taxon>
        <taxon>Araneomorphae</taxon>
        <taxon>Entelegynae</taxon>
        <taxon>Araneoidea</taxon>
        <taxon>Nephilidae</taxon>
        <taxon>Nephila</taxon>
    </lineage>
</organism>
<dbReference type="EMBL" id="BMAW01051102">
    <property type="protein sequence ID" value="GFS78566.1"/>
    <property type="molecule type" value="Genomic_DNA"/>
</dbReference>
<sequence length="93" mass="11157">MYLGECLCVRFPEKRENSRKECGEIRVREKMQFSVGNMGGYIQCHFSPKRMDRDIWKLNIERMLWVNDRLETERKFCGGCLLHRIQCMKYSSG</sequence>
<accession>A0A8X6T483</accession>